<dbReference type="HOGENOM" id="CLU_3342440_0_0_4"/>
<dbReference type="STRING" id="279058.LT85_2429"/>
<accession>A0A0A1FFF6</accession>
<keyword evidence="2" id="KW-1185">Reference proteome</keyword>
<organism evidence="1 2">
    <name type="scientific">Collimonas arenae</name>
    <dbReference type="NCBI Taxonomy" id="279058"/>
    <lineage>
        <taxon>Bacteria</taxon>
        <taxon>Pseudomonadati</taxon>
        <taxon>Pseudomonadota</taxon>
        <taxon>Betaproteobacteria</taxon>
        <taxon>Burkholderiales</taxon>
        <taxon>Oxalobacteraceae</taxon>
        <taxon>Collimonas</taxon>
    </lineage>
</organism>
<evidence type="ECO:0000313" key="2">
    <source>
        <dbReference type="Proteomes" id="UP000030302"/>
    </source>
</evidence>
<dbReference type="KEGG" id="care:LT85_2429"/>
<proteinExistence type="predicted"/>
<sequence length="37" mass="4139">MAMGGKKRALKLFPCMASIPCRIQLHRTQLQLNIGNV</sequence>
<dbReference type="Proteomes" id="UP000030302">
    <property type="component" value="Chromosome"/>
</dbReference>
<evidence type="ECO:0000313" key="1">
    <source>
        <dbReference type="EMBL" id="AIY41587.1"/>
    </source>
</evidence>
<name>A0A0A1FFF6_9BURK</name>
<reference evidence="2" key="1">
    <citation type="journal article" date="2014" name="Soil Biol. Biochem.">
        <title>Structure and function of bacterial communities in ageing soils: Insights from the Mendocino ecological staircase.</title>
        <authorList>
            <person name="Uroz S."/>
            <person name="Tech J.J."/>
            <person name="Sawaya N.A."/>
            <person name="Frey-Klett P."/>
            <person name="Leveau J.H.J."/>
        </authorList>
    </citation>
    <scope>NUCLEOTIDE SEQUENCE [LARGE SCALE GENOMIC DNA]</scope>
    <source>
        <strain evidence="2">Cal35</strain>
    </source>
</reference>
<dbReference type="AlphaFoldDB" id="A0A0A1FFF6"/>
<protein>
    <submittedName>
        <fullName evidence="1">Uncharacterized protein</fullName>
    </submittedName>
</protein>
<gene>
    <name evidence="1" type="ORF">LT85_2429</name>
</gene>
<dbReference type="EMBL" id="CP009962">
    <property type="protein sequence ID" value="AIY41587.1"/>
    <property type="molecule type" value="Genomic_DNA"/>
</dbReference>